<dbReference type="EMBL" id="BAAAGX010000031">
    <property type="protein sequence ID" value="GAA0271506.1"/>
    <property type="molecule type" value="Genomic_DNA"/>
</dbReference>
<evidence type="ECO:0000313" key="3">
    <source>
        <dbReference type="Proteomes" id="UP001500967"/>
    </source>
</evidence>
<dbReference type="RefSeq" id="WP_035849281.1">
    <property type="nucleotide sequence ID" value="NZ_BAAAGX010000031.1"/>
</dbReference>
<dbReference type="Proteomes" id="UP001500967">
    <property type="component" value="Unassembled WGS sequence"/>
</dbReference>
<gene>
    <name evidence="2" type="ORF">GCM10009539_68530</name>
</gene>
<evidence type="ECO:0008006" key="4">
    <source>
        <dbReference type="Google" id="ProtNLM"/>
    </source>
</evidence>
<protein>
    <recommendedName>
        <fullName evidence="4">Integral membrane protein</fullName>
    </recommendedName>
</protein>
<evidence type="ECO:0000313" key="2">
    <source>
        <dbReference type="EMBL" id="GAA0271506.1"/>
    </source>
</evidence>
<name>A0ABN0V228_9ACTN</name>
<sequence length="81" mass="9047">MAITVTLVLVICLGIFFVLANANQTNMIVDFVTDIGRWLTTPFQNLFWMDNRDQAVLVNWGIAAVVYLFVGSALARLARRG</sequence>
<organism evidence="2 3">
    <name type="scientific">Cryptosporangium japonicum</name>
    <dbReference type="NCBI Taxonomy" id="80872"/>
    <lineage>
        <taxon>Bacteria</taxon>
        <taxon>Bacillati</taxon>
        <taxon>Actinomycetota</taxon>
        <taxon>Actinomycetes</taxon>
        <taxon>Cryptosporangiales</taxon>
        <taxon>Cryptosporangiaceae</taxon>
        <taxon>Cryptosporangium</taxon>
    </lineage>
</organism>
<accession>A0ABN0V228</accession>
<evidence type="ECO:0000256" key="1">
    <source>
        <dbReference type="SAM" id="Phobius"/>
    </source>
</evidence>
<keyword evidence="1" id="KW-0812">Transmembrane</keyword>
<keyword evidence="3" id="KW-1185">Reference proteome</keyword>
<reference evidence="2 3" key="1">
    <citation type="journal article" date="2019" name="Int. J. Syst. Evol. Microbiol.">
        <title>The Global Catalogue of Microorganisms (GCM) 10K type strain sequencing project: providing services to taxonomists for standard genome sequencing and annotation.</title>
        <authorList>
            <consortium name="The Broad Institute Genomics Platform"/>
            <consortium name="The Broad Institute Genome Sequencing Center for Infectious Disease"/>
            <person name="Wu L."/>
            <person name="Ma J."/>
        </authorList>
    </citation>
    <scope>NUCLEOTIDE SEQUENCE [LARGE SCALE GENOMIC DNA]</scope>
    <source>
        <strain evidence="2 3">JCM 10425</strain>
    </source>
</reference>
<keyword evidence="1" id="KW-0472">Membrane</keyword>
<comment type="caution">
    <text evidence="2">The sequence shown here is derived from an EMBL/GenBank/DDBJ whole genome shotgun (WGS) entry which is preliminary data.</text>
</comment>
<keyword evidence="1" id="KW-1133">Transmembrane helix</keyword>
<proteinExistence type="predicted"/>
<feature type="transmembrane region" description="Helical" evidence="1">
    <location>
        <begin position="57"/>
        <end position="78"/>
    </location>
</feature>